<sequence>MLCHDKQPEGVHSVDTLLCFLWEADLVAESLDAALVEKAGWAGWAGVDNSAANRTLNEAHTDGLVEAVGIIRTGGSGGNKWRRTEKGFRKKKLDCTDFIEAIPRGVKFTRADMTRDTVSAALVRRADAVGRFKGFTVTPVHNAIKEAIKNGRIRRVGKERKEVYERL</sequence>
<dbReference type="EMBL" id="LHPF02000035">
    <property type="protein sequence ID" value="PSC68641.1"/>
    <property type="molecule type" value="Genomic_DNA"/>
</dbReference>
<keyword evidence="2" id="KW-1185">Reference proteome</keyword>
<gene>
    <name evidence="1" type="ORF">C2E20_7809</name>
</gene>
<organism evidence="1 2">
    <name type="scientific">Micractinium conductrix</name>
    <dbReference type="NCBI Taxonomy" id="554055"/>
    <lineage>
        <taxon>Eukaryota</taxon>
        <taxon>Viridiplantae</taxon>
        <taxon>Chlorophyta</taxon>
        <taxon>core chlorophytes</taxon>
        <taxon>Trebouxiophyceae</taxon>
        <taxon>Chlorellales</taxon>
        <taxon>Chlorellaceae</taxon>
        <taxon>Chlorella clade</taxon>
        <taxon>Micractinium</taxon>
    </lineage>
</organism>
<dbReference type="Proteomes" id="UP000239649">
    <property type="component" value="Unassembled WGS sequence"/>
</dbReference>
<evidence type="ECO:0000313" key="2">
    <source>
        <dbReference type="Proteomes" id="UP000239649"/>
    </source>
</evidence>
<proteinExistence type="predicted"/>
<dbReference type="AlphaFoldDB" id="A0A2P6V3H2"/>
<name>A0A2P6V3H2_9CHLO</name>
<protein>
    <submittedName>
        <fullName evidence="1">FAD-linked oxidase</fullName>
    </submittedName>
</protein>
<comment type="caution">
    <text evidence="1">The sequence shown here is derived from an EMBL/GenBank/DDBJ whole genome shotgun (WGS) entry which is preliminary data.</text>
</comment>
<accession>A0A2P6V3H2</accession>
<reference evidence="1 2" key="1">
    <citation type="journal article" date="2018" name="Plant J.">
        <title>Genome sequences of Chlorella sorokiniana UTEX 1602 and Micractinium conductrix SAG 241.80: implications to maltose excretion by a green alga.</title>
        <authorList>
            <person name="Arriola M.B."/>
            <person name="Velmurugan N."/>
            <person name="Zhang Y."/>
            <person name="Plunkett M.H."/>
            <person name="Hondzo H."/>
            <person name="Barney B.M."/>
        </authorList>
    </citation>
    <scope>NUCLEOTIDE SEQUENCE [LARGE SCALE GENOMIC DNA]</scope>
    <source>
        <strain evidence="1 2">SAG 241.80</strain>
    </source>
</reference>
<evidence type="ECO:0000313" key="1">
    <source>
        <dbReference type="EMBL" id="PSC68641.1"/>
    </source>
</evidence>